<dbReference type="InterPro" id="IPR001789">
    <property type="entry name" value="Sig_transdc_resp-reg_receiver"/>
</dbReference>
<dbReference type="Pfam" id="PF08446">
    <property type="entry name" value="PAS_2"/>
    <property type="match status" value="1"/>
</dbReference>
<evidence type="ECO:0000313" key="16">
    <source>
        <dbReference type="Proteomes" id="UP000321523"/>
    </source>
</evidence>
<dbReference type="InterPro" id="IPR011006">
    <property type="entry name" value="CheY-like_superfamily"/>
</dbReference>
<dbReference type="PROSITE" id="PS50046">
    <property type="entry name" value="PHYTOCHROME_2"/>
    <property type="match status" value="1"/>
</dbReference>
<keyword evidence="10" id="KW-0157">Chromophore</keyword>
<sequence>MVVTNPSFGTADLTNCDREPIEIPGSIQPHGILVVLHPESLVILQAAGPTDVLLGLTAEDLLGVEFGALVSADAIQVIRDILTRASHGPRSENLFSFEVTAVGQRFDAAVHAGEAGMIVEMEPVKSAPPLPGGPLGLVQTMLASVQDAGGLKDFCQRAAEEVQRATGFARVMVYRFNEDDSGHVFAEARKGEIGTYLDLHFPASDIPAQARDLYSRNWLRLIVDARYQPAPLAPTLSPLTGAPVNLSHCALRSVSPLHLEYLANMGVRASMSVSIMRGGKLWGLFACHHDQPRHLAPGLRAACELFAQMFSFQLEARIKADTLEEAMRMRDIHDRLVAVISGEPDIVHGLVQHQPNLQDYLPSSGVALWLDGRYSSIGTTPDEGKIKKLAEWLTTSNAPGVWATDRLPLVWEDGYDMAEQACGVLVLSVSRSPRDYIFWFRPEVLRTVTWAGNPNKPVETKPGELRLSPRRSFDAWVEQVRFRAVPWSEAEITAAQTLRTTLLEVVLQRVDQVARERELSRQRQELLLAELDHRVKNTLANIQALVQYASASGGSGGDAVTGAASEMLNGFTASFGHRLRAMAHAHSLLTQSRWEGADLRSLLEEEARAHTAGVEGATIRTRLTGPEVMLRPKAALALSMAIHELVTNAAKYGALSVPDGMVDISWALNESGKNGEGATFTLDWIERGGPPVSPPTRRGFGRIVIEKSLAYEVDGESRLVFAADGVRCHVRIPVEHVVDWERTPQVSMTAAGPRMEAEPVLPSRILLVEDSGLVAMQIQNLLEEAGCEVVGPASRVGPALRLARSEVIDAAVLDVDLNGTPSWDVADALASRGIPFMLATGYSSDDALPDRFRSVPKLLKPFSTEGFEVALRNLLKTP</sequence>
<evidence type="ECO:0000256" key="6">
    <source>
        <dbReference type="ARBA" id="ARBA00022679"/>
    </source>
</evidence>
<dbReference type="EC" id="2.7.13.3" evidence="2"/>
<dbReference type="PANTHER" id="PTHR41523">
    <property type="entry name" value="TWO-COMPONENT SYSTEM SENSOR PROTEIN"/>
    <property type="match status" value="1"/>
</dbReference>
<dbReference type="GO" id="GO:0000160">
    <property type="term" value="P:phosphorelay signal transduction system"/>
    <property type="evidence" value="ECO:0007669"/>
    <property type="project" value="InterPro"/>
</dbReference>
<organism evidence="15 16">
    <name type="scientific">Skermanella aerolata</name>
    <dbReference type="NCBI Taxonomy" id="393310"/>
    <lineage>
        <taxon>Bacteria</taxon>
        <taxon>Pseudomonadati</taxon>
        <taxon>Pseudomonadota</taxon>
        <taxon>Alphaproteobacteria</taxon>
        <taxon>Rhodospirillales</taxon>
        <taxon>Azospirillaceae</taxon>
        <taxon>Skermanella</taxon>
    </lineage>
</organism>
<evidence type="ECO:0000259" key="14">
    <source>
        <dbReference type="PROSITE" id="PS50110"/>
    </source>
</evidence>
<keyword evidence="9" id="KW-0067">ATP-binding</keyword>
<feature type="domain" description="Phytochrome chromophore attachment site" evidence="13">
    <location>
        <begin position="150"/>
        <end position="308"/>
    </location>
</feature>
<evidence type="ECO:0000256" key="1">
    <source>
        <dbReference type="ARBA" id="ARBA00000085"/>
    </source>
</evidence>
<dbReference type="Gene3D" id="3.30.565.10">
    <property type="entry name" value="Histidine kinase-like ATPase, C-terminal domain"/>
    <property type="match status" value="1"/>
</dbReference>
<dbReference type="GO" id="GO:0004673">
    <property type="term" value="F:protein histidine kinase activity"/>
    <property type="evidence" value="ECO:0007669"/>
    <property type="project" value="UniProtKB-EC"/>
</dbReference>
<evidence type="ECO:0000313" key="15">
    <source>
        <dbReference type="EMBL" id="GEO40707.1"/>
    </source>
</evidence>
<dbReference type="SUPFAM" id="SSF52172">
    <property type="entry name" value="CheY-like"/>
    <property type="match status" value="1"/>
</dbReference>
<evidence type="ECO:0000256" key="9">
    <source>
        <dbReference type="ARBA" id="ARBA00022840"/>
    </source>
</evidence>
<dbReference type="InterPro" id="IPR003018">
    <property type="entry name" value="GAF"/>
</dbReference>
<dbReference type="InterPro" id="IPR013515">
    <property type="entry name" value="Phytochrome_cen-reg"/>
</dbReference>
<dbReference type="EMBL" id="BJYZ01000023">
    <property type="protein sequence ID" value="GEO40707.1"/>
    <property type="molecule type" value="Genomic_DNA"/>
</dbReference>
<gene>
    <name evidence="15" type="ORF">SAE02_48550</name>
</gene>
<dbReference type="InterPro" id="IPR016132">
    <property type="entry name" value="Phyto_chromo_attachment"/>
</dbReference>
<accession>A0A512DW73</accession>
<evidence type="ECO:0000256" key="11">
    <source>
        <dbReference type="ARBA" id="ARBA00023170"/>
    </source>
</evidence>
<dbReference type="Gene3D" id="3.30.450.270">
    <property type="match status" value="1"/>
</dbReference>
<dbReference type="Pfam" id="PF00360">
    <property type="entry name" value="PHY"/>
    <property type="match status" value="1"/>
</dbReference>
<evidence type="ECO:0000259" key="13">
    <source>
        <dbReference type="PROSITE" id="PS50046"/>
    </source>
</evidence>
<keyword evidence="6" id="KW-0808">Transferase</keyword>
<dbReference type="InterPro" id="IPR013654">
    <property type="entry name" value="PAS_2"/>
</dbReference>
<dbReference type="Gene3D" id="3.40.50.2300">
    <property type="match status" value="1"/>
</dbReference>
<dbReference type="Pfam" id="PF01590">
    <property type="entry name" value="GAF"/>
    <property type="match status" value="1"/>
</dbReference>
<reference evidence="15 16" key="1">
    <citation type="submission" date="2019-07" db="EMBL/GenBank/DDBJ databases">
        <title>Whole genome shotgun sequence of Skermanella aerolata NBRC 106429.</title>
        <authorList>
            <person name="Hosoyama A."/>
            <person name="Uohara A."/>
            <person name="Ohji S."/>
            <person name="Ichikawa N."/>
        </authorList>
    </citation>
    <scope>NUCLEOTIDE SEQUENCE [LARGE SCALE GENOMIC DNA]</scope>
    <source>
        <strain evidence="15 16">NBRC 106429</strain>
    </source>
</reference>
<dbReference type="SUPFAM" id="SSF55781">
    <property type="entry name" value="GAF domain-like"/>
    <property type="match status" value="2"/>
</dbReference>
<evidence type="ECO:0000256" key="2">
    <source>
        <dbReference type="ARBA" id="ARBA00012438"/>
    </source>
</evidence>
<dbReference type="Pfam" id="PF07536">
    <property type="entry name" value="HWE_HK"/>
    <property type="match status" value="1"/>
</dbReference>
<evidence type="ECO:0000256" key="7">
    <source>
        <dbReference type="ARBA" id="ARBA00022741"/>
    </source>
</evidence>
<keyword evidence="16" id="KW-1185">Reference proteome</keyword>
<dbReference type="SMART" id="SM00448">
    <property type="entry name" value="REC"/>
    <property type="match status" value="1"/>
</dbReference>
<evidence type="ECO:0000256" key="3">
    <source>
        <dbReference type="ARBA" id="ARBA00022543"/>
    </source>
</evidence>
<keyword evidence="3" id="KW-0600">Photoreceptor protein</keyword>
<dbReference type="Gene3D" id="3.30.450.20">
    <property type="entry name" value="PAS domain"/>
    <property type="match status" value="1"/>
</dbReference>
<dbReference type="GO" id="GO:0006355">
    <property type="term" value="P:regulation of DNA-templated transcription"/>
    <property type="evidence" value="ECO:0007669"/>
    <property type="project" value="InterPro"/>
</dbReference>
<dbReference type="SMART" id="SM00065">
    <property type="entry name" value="GAF"/>
    <property type="match status" value="1"/>
</dbReference>
<dbReference type="GO" id="GO:0009584">
    <property type="term" value="P:detection of visible light"/>
    <property type="evidence" value="ECO:0007669"/>
    <property type="project" value="InterPro"/>
</dbReference>
<dbReference type="InterPro" id="IPR035965">
    <property type="entry name" value="PAS-like_dom_sf"/>
</dbReference>
<keyword evidence="4 12" id="KW-0597">Phosphoprotein</keyword>
<comment type="catalytic activity">
    <reaction evidence="1">
        <text>ATP + protein L-histidine = ADP + protein N-phospho-L-histidine.</text>
        <dbReference type="EC" id="2.7.13.3"/>
    </reaction>
</comment>
<dbReference type="InterPro" id="IPR011102">
    <property type="entry name" value="Sig_transdc_His_kinase_HWE"/>
</dbReference>
<dbReference type="SUPFAM" id="SSF55785">
    <property type="entry name" value="PYP-like sensor domain (PAS domain)"/>
    <property type="match status" value="1"/>
</dbReference>
<name>A0A512DW73_9PROT</name>
<dbReference type="Proteomes" id="UP000321523">
    <property type="component" value="Unassembled WGS sequence"/>
</dbReference>
<dbReference type="GO" id="GO:0009881">
    <property type="term" value="F:photoreceptor activity"/>
    <property type="evidence" value="ECO:0007669"/>
    <property type="project" value="UniProtKB-KW"/>
</dbReference>
<keyword evidence="11" id="KW-0675">Receptor</keyword>
<dbReference type="Gene3D" id="3.30.450.40">
    <property type="match status" value="1"/>
</dbReference>
<comment type="caution">
    <text evidence="15">The sequence shown here is derived from an EMBL/GenBank/DDBJ whole genome shotgun (WGS) entry which is preliminary data.</text>
</comment>
<proteinExistence type="predicted"/>
<dbReference type="PRINTS" id="PR01033">
    <property type="entry name" value="PHYTOCHROME"/>
</dbReference>
<evidence type="ECO:0000256" key="8">
    <source>
        <dbReference type="ARBA" id="ARBA00022777"/>
    </source>
</evidence>
<evidence type="ECO:0000256" key="4">
    <source>
        <dbReference type="ARBA" id="ARBA00022553"/>
    </source>
</evidence>
<dbReference type="InterPro" id="IPR029016">
    <property type="entry name" value="GAF-like_dom_sf"/>
</dbReference>
<evidence type="ECO:0000256" key="10">
    <source>
        <dbReference type="ARBA" id="ARBA00022991"/>
    </source>
</evidence>
<dbReference type="InterPro" id="IPR001294">
    <property type="entry name" value="Phytochrome"/>
</dbReference>
<dbReference type="RefSeq" id="WP_044428643.1">
    <property type="nucleotide sequence ID" value="NZ_BJYZ01000023.1"/>
</dbReference>
<evidence type="ECO:0000256" key="12">
    <source>
        <dbReference type="PROSITE-ProRule" id="PRU00169"/>
    </source>
</evidence>
<dbReference type="PROSITE" id="PS50110">
    <property type="entry name" value="RESPONSE_REGULATORY"/>
    <property type="match status" value="1"/>
</dbReference>
<dbReference type="AlphaFoldDB" id="A0A512DW73"/>
<keyword evidence="7" id="KW-0547">Nucleotide-binding</keyword>
<protein>
    <recommendedName>
        <fullName evidence="2">histidine kinase</fullName>
        <ecNumber evidence="2">2.7.13.3</ecNumber>
    </recommendedName>
</protein>
<evidence type="ECO:0000256" key="5">
    <source>
        <dbReference type="ARBA" id="ARBA00022606"/>
    </source>
</evidence>
<dbReference type="GO" id="GO:0005524">
    <property type="term" value="F:ATP binding"/>
    <property type="evidence" value="ECO:0007669"/>
    <property type="project" value="UniProtKB-KW"/>
</dbReference>
<dbReference type="InterPro" id="IPR036890">
    <property type="entry name" value="HATPase_C_sf"/>
</dbReference>
<feature type="modified residue" description="4-aspartylphosphate" evidence="12">
    <location>
        <position position="814"/>
    </location>
</feature>
<dbReference type="OrthoDB" id="9760752at2"/>
<dbReference type="PANTHER" id="PTHR41523:SF7">
    <property type="entry name" value="HISTIDINE KINASE"/>
    <property type="match status" value="1"/>
</dbReference>
<dbReference type="InterPro" id="IPR043150">
    <property type="entry name" value="Phytochrome_PHY_sf"/>
</dbReference>
<dbReference type="SMART" id="SM00911">
    <property type="entry name" value="HWE_HK"/>
    <property type="match status" value="1"/>
</dbReference>
<feature type="domain" description="Response regulatory" evidence="14">
    <location>
        <begin position="764"/>
        <end position="875"/>
    </location>
</feature>
<keyword evidence="5" id="KW-0716">Sensory transduction</keyword>
<keyword evidence="8 15" id="KW-0418">Kinase</keyword>